<dbReference type="InterPro" id="IPR046867">
    <property type="entry name" value="AldOxase/xan_DH_MoCoBD2"/>
</dbReference>
<proteinExistence type="predicted"/>
<dbReference type="Gene3D" id="3.30.365.10">
    <property type="entry name" value="Aldehyde oxidase/xanthine dehydrogenase, molybdopterin binding domain"/>
    <property type="match status" value="4"/>
</dbReference>
<keyword evidence="3" id="KW-1185">Reference proteome</keyword>
<dbReference type="Pfam" id="PF02738">
    <property type="entry name" value="MoCoBD_1"/>
    <property type="match status" value="1"/>
</dbReference>
<organism evidence="2 3">
    <name type="scientific">Roseivirga thermotolerans</name>
    <dbReference type="NCBI Taxonomy" id="1758176"/>
    <lineage>
        <taxon>Bacteria</taxon>
        <taxon>Pseudomonadati</taxon>
        <taxon>Bacteroidota</taxon>
        <taxon>Cytophagia</taxon>
        <taxon>Cytophagales</taxon>
        <taxon>Roseivirgaceae</taxon>
        <taxon>Roseivirga</taxon>
    </lineage>
</organism>
<name>A0ABQ3I4B7_9BACT</name>
<evidence type="ECO:0000313" key="3">
    <source>
        <dbReference type="Proteomes" id="UP000658258"/>
    </source>
</evidence>
<dbReference type="InterPro" id="IPR012368">
    <property type="entry name" value="OxRdtase_Mopterin-bd_su_IorB"/>
</dbReference>
<dbReference type="RefSeq" id="WP_189629868.1">
    <property type="nucleotide sequence ID" value="NZ_BNAG01000002.1"/>
</dbReference>
<sequence length="707" mass="76675">MTLIKTKIDRRSFLKSSALAGGGLMIGFAWGCNPAEATKEAPTAWFDINSFITIADNGDVTILSPNPEIGQNVKTSMPMIVAEELDVNWADVIVKQAPLSTAFQRQVAGGSQSIRSSWNILRTAGASARHLLLEAAAQEWGVSASSLRTENGYVYNGSKKLSYGHLASKAAQFEIPEEVPLKDPKDFKIIGQSKTNVDLDQIVTGKPLFGIDTRKEGMVYAAAVRPPAFGTELESFDDSEARKVNGVLDVVQFGDKIAVVATNTWAAIKGKKAIKANWKKAGNLESTTDHDKELSRLLDVASKESLKREDGNISQAFKSADGVLERVYEAPFLPHNTMEPMNFFANVTDSKVEMEGPIQTPQWTQSNVANALGRKTEEISIAMTRMGGGFGRRLYGDFAVEAAQISDKIRKPVQLIFTREDDMTAGTYRPASKYKFRAAYKNGQVVGYHLTGAGIQMGDSTRSNWFPAGGIENYRVDSHNVRSNITTGAWRAPITNFLAMAEQAFFDELAGEMGVDAVQLRLDILERAKNNPVGSIDYEPEKMIGVIKLAAEKGGWNNGNASIAKGFSAYYSHNTYVAEVAHMSQVNGQPKLDKVTVAVDCGIVVNPEAAINQVQGGVVDGIGHAMYGDFAFVDGRPQADNFDKFRLIRMKEAPDVEVHFVPGTNHPTGLGEPSLPPAGGALANAIAKATGRRVYKIPFVQQDIALG</sequence>
<dbReference type="PIRSF" id="PIRSF036389">
    <property type="entry name" value="IOR_B"/>
    <property type="match status" value="1"/>
</dbReference>
<dbReference type="Pfam" id="PF20256">
    <property type="entry name" value="MoCoBD_2"/>
    <property type="match status" value="2"/>
</dbReference>
<dbReference type="PANTHER" id="PTHR47495">
    <property type="entry name" value="ALDEHYDE DEHYDROGENASE"/>
    <property type="match status" value="1"/>
</dbReference>
<reference evidence="3" key="1">
    <citation type="journal article" date="2019" name="Int. J. Syst. Evol. Microbiol.">
        <title>The Global Catalogue of Microorganisms (GCM) 10K type strain sequencing project: providing services to taxonomists for standard genome sequencing and annotation.</title>
        <authorList>
            <consortium name="The Broad Institute Genomics Platform"/>
            <consortium name="The Broad Institute Genome Sequencing Center for Infectious Disease"/>
            <person name="Wu L."/>
            <person name="Ma J."/>
        </authorList>
    </citation>
    <scope>NUCLEOTIDE SEQUENCE [LARGE SCALE GENOMIC DNA]</scope>
    <source>
        <strain evidence="3">CGMCC 1.15111</strain>
    </source>
</reference>
<dbReference type="Gene3D" id="3.90.1170.50">
    <property type="entry name" value="Aldehyde oxidase/xanthine dehydrogenase, a/b hammerhead"/>
    <property type="match status" value="1"/>
</dbReference>
<comment type="caution">
    <text evidence="2">The sequence shown here is derived from an EMBL/GenBank/DDBJ whole genome shotgun (WGS) entry which is preliminary data.</text>
</comment>
<evidence type="ECO:0000313" key="2">
    <source>
        <dbReference type="EMBL" id="GHE62879.1"/>
    </source>
</evidence>
<dbReference type="SMART" id="SM01008">
    <property type="entry name" value="Ald_Xan_dh_C"/>
    <property type="match status" value="1"/>
</dbReference>
<evidence type="ECO:0000259" key="1">
    <source>
        <dbReference type="SMART" id="SM01008"/>
    </source>
</evidence>
<dbReference type="InterPro" id="IPR008274">
    <property type="entry name" value="AldOxase/xan_DH_MoCoBD1"/>
</dbReference>
<dbReference type="InterPro" id="IPR037165">
    <property type="entry name" value="AldOxase/xan_DH_Mopterin-bd_sf"/>
</dbReference>
<dbReference type="Proteomes" id="UP000658258">
    <property type="component" value="Unassembled WGS sequence"/>
</dbReference>
<gene>
    <name evidence="2" type="ORF">GCM10011340_17730</name>
</gene>
<dbReference type="PROSITE" id="PS51318">
    <property type="entry name" value="TAT"/>
    <property type="match status" value="1"/>
</dbReference>
<dbReference type="InterPro" id="IPR000674">
    <property type="entry name" value="Ald_Oxase/Xan_DH_a/b"/>
</dbReference>
<dbReference type="SUPFAM" id="SSF56003">
    <property type="entry name" value="Molybdenum cofactor-binding domain"/>
    <property type="match status" value="2"/>
</dbReference>
<accession>A0ABQ3I4B7</accession>
<protein>
    <submittedName>
        <fullName evidence="2">Isoquinoline 1-oxidoreductase subunit beta</fullName>
    </submittedName>
</protein>
<dbReference type="InterPro" id="IPR006311">
    <property type="entry name" value="TAT_signal"/>
</dbReference>
<dbReference type="EMBL" id="BNAG01000002">
    <property type="protein sequence ID" value="GHE62879.1"/>
    <property type="molecule type" value="Genomic_DNA"/>
</dbReference>
<dbReference type="PANTHER" id="PTHR47495:SF1">
    <property type="entry name" value="BLL3820 PROTEIN"/>
    <property type="match status" value="1"/>
</dbReference>
<feature type="domain" description="Aldehyde oxidase/xanthine dehydrogenase a/b hammerhead" evidence="1">
    <location>
        <begin position="204"/>
        <end position="282"/>
    </location>
</feature>
<dbReference type="InterPro" id="IPR052516">
    <property type="entry name" value="N-heterocyclic_Hydroxylase"/>
</dbReference>